<proteinExistence type="predicted"/>
<protein>
    <submittedName>
        <fullName evidence="1">Uncharacterized protein</fullName>
    </submittedName>
</protein>
<dbReference type="EMBL" id="LR798334">
    <property type="protein sequence ID" value="CAB5224228.1"/>
    <property type="molecule type" value="Genomic_DNA"/>
</dbReference>
<reference evidence="1" key="1">
    <citation type="submission" date="2020-05" db="EMBL/GenBank/DDBJ databases">
        <authorList>
            <person name="Chiriac C."/>
            <person name="Salcher M."/>
            <person name="Ghai R."/>
            <person name="Kavagutti S V."/>
        </authorList>
    </citation>
    <scope>NUCLEOTIDE SEQUENCE</scope>
</reference>
<name>A0A6J7XA28_9CAUD</name>
<organism evidence="1">
    <name type="scientific">uncultured Caudovirales phage</name>
    <dbReference type="NCBI Taxonomy" id="2100421"/>
    <lineage>
        <taxon>Viruses</taxon>
        <taxon>Duplodnaviria</taxon>
        <taxon>Heunggongvirae</taxon>
        <taxon>Uroviricota</taxon>
        <taxon>Caudoviricetes</taxon>
        <taxon>Peduoviridae</taxon>
        <taxon>Maltschvirus</taxon>
        <taxon>Maltschvirus maltsch</taxon>
    </lineage>
</organism>
<accession>A0A6J7XA28</accession>
<gene>
    <name evidence="1" type="ORF">UFOVP735_41</name>
</gene>
<evidence type="ECO:0000313" key="1">
    <source>
        <dbReference type="EMBL" id="CAB5224228.1"/>
    </source>
</evidence>
<sequence length="102" mass="11348">MKYRPAIAMPTHGTPCQVGQWFKRPDGTLAQYVGTRTTPSGKVVMHFCNVMQGETFTTRTQRFARARWHLAHRHGDVVTLIKRAPSSVDDATLGKLVRAAVA</sequence>